<name>A0ABU3GYJ1_9SPHI</name>
<evidence type="ECO:0000313" key="8">
    <source>
        <dbReference type="EMBL" id="MDT3404839.1"/>
    </source>
</evidence>
<comment type="function">
    <text evidence="5">NDH-1 shuttles electrons from NADH, via FMN and iron-sulfur (Fe-S) centers, to quinones in the respiratory chain. The immediate electron acceptor for the enzyme in this species is believed to be a menaquinone. Couples the redox reaction to proton translocation (for every two electrons transferred, four hydrogen ions are translocated across the cytoplasmic membrane), and thus conserves the redox energy in a proton gradient.</text>
</comment>
<comment type="catalytic activity">
    <reaction evidence="5">
        <text>a quinone + NADH + 5 H(+)(in) = a quinol + NAD(+) + 4 H(+)(out)</text>
        <dbReference type="Rhea" id="RHEA:57888"/>
        <dbReference type="ChEBI" id="CHEBI:15378"/>
        <dbReference type="ChEBI" id="CHEBI:24646"/>
        <dbReference type="ChEBI" id="CHEBI:57540"/>
        <dbReference type="ChEBI" id="CHEBI:57945"/>
        <dbReference type="ChEBI" id="CHEBI:132124"/>
    </reaction>
</comment>
<keyword evidence="2 5" id="KW-0812">Transmembrane</keyword>
<feature type="transmembrane region" description="Helical" evidence="5">
    <location>
        <begin position="346"/>
        <end position="368"/>
    </location>
</feature>
<feature type="transmembrane region" description="Helical" evidence="5">
    <location>
        <begin position="145"/>
        <end position="164"/>
    </location>
</feature>
<keyword evidence="5" id="KW-0874">Quinone</keyword>
<keyword evidence="5" id="KW-1278">Translocase</keyword>
<keyword evidence="3 5" id="KW-1133">Transmembrane helix</keyword>
<protein>
    <recommendedName>
        <fullName evidence="5">NADH-quinone oxidoreductase subunit N</fullName>
        <ecNumber evidence="5">7.1.1.-</ecNumber>
    </recommendedName>
    <alternativeName>
        <fullName evidence="5">NADH dehydrogenase I subunit N</fullName>
    </alternativeName>
    <alternativeName>
        <fullName evidence="5">NDH-1 subunit N</fullName>
    </alternativeName>
</protein>
<feature type="transmembrane region" description="Helical" evidence="5">
    <location>
        <begin position="429"/>
        <end position="450"/>
    </location>
</feature>
<dbReference type="NCBIfam" id="TIGR01770">
    <property type="entry name" value="NDH_I_N"/>
    <property type="match status" value="1"/>
</dbReference>
<comment type="subcellular location">
    <subcellularLocation>
        <location evidence="5">Cell membrane</location>
        <topology evidence="5">Multi-pass membrane protein</topology>
    </subcellularLocation>
    <subcellularLocation>
        <location evidence="1">Endomembrane system</location>
        <topology evidence="1">Multi-pass membrane protein</topology>
    </subcellularLocation>
    <subcellularLocation>
        <location evidence="6">Membrane</location>
        <topology evidence="6">Multi-pass membrane protein</topology>
    </subcellularLocation>
</comment>
<keyword evidence="9" id="KW-1185">Reference proteome</keyword>
<evidence type="ECO:0000256" key="5">
    <source>
        <dbReference type="HAMAP-Rule" id="MF_00445"/>
    </source>
</evidence>
<dbReference type="InterPro" id="IPR001750">
    <property type="entry name" value="ND/Mrp_TM"/>
</dbReference>
<feature type="transmembrane region" description="Helical" evidence="5">
    <location>
        <begin position="388"/>
        <end position="409"/>
    </location>
</feature>
<evidence type="ECO:0000256" key="6">
    <source>
        <dbReference type="RuleBase" id="RU000320"/>
    </source>
</evidence>
<feature type="transmembrane region" description="Helical" evidence="5">
    <location>
        <begin position="53"/>
        <end position="71"/>
    </location>
</feature>
<feature type="transmembrane region" description="Helical" evidence="5">
    <location>
        <begin position="91"/>
        <end position="110"/>
    </location>
</feature>
<dbReference type="EC" id="7.1.1.-" evidence="5"/>
<evidence type="ECO:0000256" key="2">
    <source>
        <dbReference type="ARBA" id="ARBA00022692"/>
    </source>
</evidence>
<keyword evidence="4 5" id="KW-0472">Membrane</keyword>
<proteinExistence type="inferred from homology"/>
<feature type="transmembrane region" description="Helical" evidence="5">
    <location>
        <begin position="220"/>
        <end position="245"/>
    </location>
</feature>
<gene>
    <name evidence="5" type="primary">nuoN</name>
    <name evidence="8" type="ORF">QE417_003911</name>
</gene>
<keyword evidence="5" id="KW-0520">NAD</keyword>
<dbReference type="Proteomes" id="UP001258315">
    <property type="component" value="Unassembled WGS sequence"/>
</dbReference>
<evidence type="ECO:0000256" key="3">
    <source>
        <dbReference type="ARBA" id="ARBA00022989"/>
    </source>
</evidence>
<feature type="transmembrane region" description="Helical" evidence="5">
    <location>
        <begin position="475"/>
        <end position="496"/>
    </location>
</feature>
<organism evidence="8 9">
    <name type="scientific">Mucilaginibacter terrae</name>
    <dbReference type="NCBI Taxonomy" id="1955052"/>
    <lineage>
        <taxon>Bacteria</taxon>
        <taxon>Pseudomonadati</taxon>
        <taxon>Bacteroidota</taxon>
        <taxon>Sphingobacteriia</taxon>
        <taxon>Sphingobacteriales</taxon>
        <taxon>Sphingobacteriaceae</taxon>
        <taxon>Mucilaginibacter</taxon>
    </lineage>
</organism>
<feature type="transmembrane region" description="Helical" evidence="5">
    <location>
        <begin position="176"/>
        <end position="200"/>
    </location>
</feature>
<evidence type="ECO:0000256" key="1">
    <source>
        <dbReference type="ARBA" id="ARBA00004127"/>
    </source>
</evidence>
<comment type="similarity">
    <text evidence="5">Belongs to the complex I subunit 2 family.</text>
</comment>
<dbReference type="Pfam" id="PF00361">
    <property type="entry name" value="Proton_antipo_M"/>
    <property type="match status" value="1"/>
</dbReference>
<feature type="domain" description="NADH:quinone oxidoreductase/Mrp antiporter transmembrane" evidence="7">
    <location>
        <begin position="143"/>
        <end position="430"/>
    </location>
</feature>
<feature type="transmembrane region" description="Helical" evidence="5">
    <location>
        <begin position="293"/>
        <end position="312"/>
    </location>
</feature>
<dbReference type="HAMAP" id="MF_00445">
    <property type="entry name" value="NDH1_NuoN_1"/>
    <property type="match status" value="1"/>
</dbReference>
<feature type="transmembrane region" description="Helical" evidence="5">
    <location>
        <begin position="122"/>
        <end position="139"/>
    </location>
</feature>
<dbReference type="PANTHER" id="PTHR22773">
    <property type="entry name" value="NADH DEHYDROGENASE"/>
    <property type="match status" value="1"/>
</dbReference>
<sequence>MQQFLPHINNQLNDILSSLPLFNPEMCLAILFLLVLTADLVYRKTYGGVSRMLACAGMLLVMAADLGQDLLINDEARLLFNSNLILHHSNIVLKLIIDSVAFLLLLYFAWDDELKVHKKGLGDAYTIIVASVLGLHLMVMSATMLTIFVSVEMVSLASYLLVAYRSGNALSAEAGLKYVLFGLASSAVMLYGMSLFYGFAGTINLFDANMVIRLQQADGMSVSLTIFFILAGIGFKLSFVPLHFWVPDVYQGASTPVTAYLSTLPKIAGFGLLVTLITPFFANPAWTQVDFRLILSITGIITMVAGNFAAVWQQNIKRMLAYSSIGHTGFAFMAIVTFTAQGIEALNFYMAVYALANLGILVLVSYFANTMNAHTLDDLKGLGSKYPIASVCFVILLISLTGIPVSAGFSGKLLVFSAVYEVYQNGRNVILLALLITGAATTVVSLFYYIKIPLYLFLKKADADTGNYPATSKNLLIMIVIIAIAVVLLGIFPQALTDLM</sequence>
<dbReference type="InterPro" id="IPR010096">
    <property type="entry name" value="NADH-Q_OxRdtase_suN/2"/>
</dbReference>
<comment type="caution">
    <text evidence="8">The sequence shown here is derived from an EMBL/GenBank/DDBJ whole genome shotgun (WGS) entry which is preliminary data.</text>
</comment>
<feature type="transmembrane region" description="Helical" evidence="5">
    <location>
        <begin position="319"/>
        <end position="340"/>
    </location>
</feature>
<accession>A0ABU3GYJ1</accession>
<feature type="transmembrane region" description="Helical" evidence="5">
    <location>
        <begin position="20"/>
        <end position="41"/>
    </location>
</feature>
<keyword evidence="5" id="KW-1003">Cell membrane</keyword>
<keyword evidence="5" id="KW-0813">Transport</keyword>
<dbReference type="RefSeq" id="WP_311952605.1">
    <property type="nucleotide sequence ID" value="NZ_JAVLVU010000001.1"/>
</dbReference>
<feature type="transmembrane region" description="Helical" evidence="5">
    <location>
        <begin position="257"/>
        <end position="281"/>
    </location>
</feature>
<evidence type="ECO:0000313" key="9">
    <source>
        <dbReference type="Proteomes" id="UP001258315"/>
    </source>
</evidence>
<dbReference type="EMBL" id="JAVLVU010000001">
    <property type="protein sequence ID" value="MDT3404839.1"/>
    <property type="molecule type" value="Genomic_DNA"/>
</dbReference>
<evidence type="ECO:0000259" key="7">
    <source>
        <dbReference type="Pfam" id="PF00361"/>
    </source>
</evidence>
<reference evidence="9" key="1">
    <citation type="submission" date="2023-07" db="EMBL/GenBank/DDBJ databases">
        <title>Functional and genomic diversity of the sorghum phyllosphere microbiome.</title>
        <authorList>
            <person name="Shade A."/>
        </authorList>
    </citation>
    <scope>NUCLEOTIDE SEQUENCE [LARGE SCALE GENOMIC DNA]</scope>
    <source>
        <strain evidence="9">SORGH_AS_0422</strain>
    </source>
</reference>
<evidence type="ECO:0000256" key="4">
    <source>
        <dbReference type="ARBA" id="ARBA00023136"/>
    </source>
</evidence>
<comment type="subunit">
    <text evidence="5">NDH-1 is composed of 14 different subunits. Subunits NuoA, H, J, K, L, M, N constitute the membrane sector of the complex.</text>
</comment>